<evidence type="ECO:0000313" key="4">
    <source>
        <dbReference type="Proteomes" id="UP001140094"/>
    </source>
</evidence>
<gene>
    <name evidence="3" type="primary">NOA1</name>
    <name evidence="3" type="ORF">H4R20_006809</name>
</gene>
<feature type="domain" description="G" evidence="1">
    <location>
        <begin position="179"/>
        <end position="258"/>
    </location>
</feature>
<proteinExistence type="predicted"/>
<dbReference type="PANTHER" id="PTHR46434:SF1">
    <property type="entry name" value="GENETIC INTERACTOR OF PROHIBITINS 3, MITOCHONDRIAL"/>
    <property type="match status" value="1"/>
</dbReference>
<dbReference type="CDD" id="cd01855">
    <property type="entry name" value="YqeH"/>
    <property type="match status" value="1"/>
</dbReference>
<protein>
    <submittedName>
        <fullName evidence="3">Nitric oxide associated protein 1</fullName>
    </submittedName>
</protein>
<evidence type="ECO:0000259" key="1">
    <source>
        <dbReference type="Pfam" id="PF01926"/>
    </source>
</evidence>
<feature type="non-terminal residue" evidence="3">
    <location>
        <position position="430"/>
    </location>
</feature>
<feature type="non-terminal residue" evidence="3">
    <location>
        <position position="1"/>
    </location>
</feature>
<dbReference type="Pfam" id="PF21516">
    <property type="entry name" value="YqeH-like_C"/>
    <property type="match status" value="1"/>
</dbReference>
<organism evidence="3 4">
    <name type="scientific">Coemansia guatemalensis</name>
    <dbReference type="NCBI Taxonomy" id="2761395"/>
    <lineage>
        <taxon>Eukaryota</taxon>
        <taxon>Fungi</taxon>
        <taxon>Fungi incertae sedis</taxon>
        <taxon>Zoopagomycota</taxon>
        <taxon>Kickxellomycotina</taxon>
        <taxon>Kickxellomycetes</taxon>
        <taxon>Kickxellales</taxon>
        <taxon>Kickxellaceae</taxon>
        <taxon>Coemansia</taxon>
    </lineage>
</organism>
<dbReference type="InterPro" id="IPR048422">
    <property type="entry name" value="NOA1/YqeH-like_C"/>
</dbReference>
<keyword evidence="4" id="KW-1185">Reference proteome</keyword>
<comment type="caution">
    <text evidence="3">The sequence shown here is derived from an EMBL/GenBank/DDBJ whole genome shotgun (WGS) entry which is preliminary data.</text>
</comment>
<dbReference type="InterPro" id="IPR050896">
    <property type="entry name" value="Mito_lipid_metab_GTPase"/>
</dbReference>
<dbReference type="GO" id="GO:0005739">
    <property type="term" value="C:mitochondrion"/>
    <property type="evidence" value="ECO:0007669"/>
    <property type="project" value="TreeGrafter"/>
</dbReference>
<accession>A0A9W8LQT8</accession>
<reference evidence="3" key="1">
    <citation type="submission" date="2022-07" db="EMBL/GenBank/DDBJ databases">
        <title>Phylogenomic reconstructions and comparative analyses of Kickxellomycotina fungi.</title>
        <authorList>
            <person name="Reynolds N.K."/>
            <person name="Stajich J.E."/>
            <person name="Barry K."/>
            <person name="Grigoriev I.V."/>
            <person name="Crous P."/>
            <person name="Smith M.E."/>
        </authorList>
    </citation>
    <scope>NUCLEOTIDE SEQUENCE</scope>
    <source>
        <strain evidence="3">NRRL 1565</strain>
    </source>
</reference>
<sequence>GFVDPNDMHSRMPKEYKENEVGTKALSFDSIIAARVRRRAEQGRDRIICQRCHSLKNYNRIDHSWKEDIASDPRLLKFLHYKANILIVVVCDIFDIPGSLIPHLGDFISNRHPVILVANKTDLLPRDYHEERLMMWIKRFSKGLDLNIKSIHLISALKNLGTRKLAADITERRRAGQDVYMVGRANVGKSELINALLRISMGGSAHKVLASHIPGTTMGLYGIPMRRFVKALVPVDGAPAQDRQANLYDTPGIFSNKSIISYLTNSELKMTVCQKRVKPLSFILGLGRSVMLGGLGRLDLVEGPSRVFVTIFSNIRPHFTRIDRADELTKSLEAGKETILKPPVGDADRLKQFPHQKLAMEHEFEGLHKRHATLDVVFAGVGWIAITGLFDRAKIKIYSPFGTGVGVRPPMMPFEYKLISPHTSTTRKTP</sequence>
<dbReference type="Pfam" id="PF01926">
    <property type="entry name" value="MMR_HSR1"/>
    <property type="match status" value="1"/>
</dbReference>
<dbReference type="Proteomes" id="UP001140094">
    <property type="component" value="Unassembled WGS sequence"/>
</dbReference>
<dbReference type="AlphaFoldDB" id="A0A9W8LQT8"/>
<dbReference type="SUPFAM" id="SSF52540">
    <property type="entry name" value="P-loop containing nucleoside triphosphate hydrolases"/>
    <property type="match status" value="1"/>
</dbReference>
<dbReference type="OrthoDB" id="1696305at2759"/>
<dbReference type="InterPro" id="IPR006073">
    <property type="entry name" value="GTP-bd"/>
</dbReference>
<dbReference type="GO" id="GO:0005525">
    <property type="term" value="F:GTP binding"/>
    <property type="evidence" value="ECO:0007669"/>
    <property type="project" value="InterPro"/>
</dbReference>
<evidence type="ECO:0000259" key="2">
    <source>
        <dbReference type="Pfam" id="PF21516"/>
    </source>
</evidence>
<feature type="domain" description="NOA1/YqeH-like C-terminal" evidence="2">
    <location>
        <begin position="309"/>
        <end position="409"/>
    </location>
</feature>
<dbReference type="EMBL" id="JANBUO010003243">
    <property type="protein sequence ID" value="KAJ2791877.1"/>
    <property type="molecule type" value="Genomic_DNA"/>
</dbReference>
<name>A0A9W8LQT8_9FUNG</name>
<dbReference type="Gene3D" id="3.40.50.300">
    <property type="entry name" value="P-loop containing nucleotide triphosphate hydrolases"/>
    <property type="match status" value="1"/>
</dbReference>
<evidence type="ECO:0000313" key="3">
    <source>
        <dbReference type="EMBL" id="KAJ2791877.1"/>
    </source>
</evidence>
<dbReference type="PANTHER" id="PTHR46434">
    <property type="entry name" value="GENETIC INTERACTOR OF PROHIBITINS 3, MITOCHONDRIAL"/>
    <property type="match status" value="1"/>
</dbReference>
<dbReference type="InterPro" id="IPR027417">
    <property type="entry name" value="P-loop_NTPase"/>
</dbReference>